<accession>A0A081BSK6</accession>
<dbReference type="PROSITE" id="PS51644">
    <property type="entry name" value="HTH_OST"/>
    <property type="match status" value="1"/>
</dbReference>
<dbReference type="Pfam" id="PF12872">
    <property type="entry name" value="OST-HTH"/>
    <property type="match status" value="1"/>
</dbReference>
<dbReference type="HOGENOM" id="CLU_1902560_0_0_0"/>
<dbReference type="AlphaFoldDB" id="A0A081BSK6"/>
<dbReference type="PANTHER" id="PTHR35811">
    <property type="entry name" value="SLR1870 PROTEIN"/>
    <property type="match status" value="1"/>
</dbReference>
<dbReference type="InterPro" id="IPR025605">
    <property type="entry name" value="OST-HTH/LOTUS_dom"/>
</dbReference>
<gene>
    <name evidence="2" type="ORF">U14_05672</name>
</gene>
<dbReference type="InterPro" id="IPR041966">
    <property type="entry name" value="LOTUS-like"/>
</dbReference>
<name>A0A081BSK6_9BACT</name>
<proteinExistence type="predicted"/>
<dbReference type="EMBL" id="DF820461">
    <property type="protein sequence ID" value="GAK54387.1"/>
    <property type="molecule type" value="Genomic_DNA"/>
</dbReference>
<evidence type="ECO:0000259" key="1">
    <source>
        <dbReference type="PROSITE" id="PS51644"/>
    </source>
</evidence>
<organism evidence="2">
    <name type="scientific">Candidatus Moduliflexus flocculans</name>
    <dbReference type="NCBI Taxonomy" id="1499966"/>
    <lineage>
        <taxon>Bacteria</taxon>
        <taxon>Candidatus Moduliflexota</taxon>
        <taxon>Candidatus Moduliflexia</taxon>
        <taxon>Candidatus Moduliflexales</taxon>
        <taxon>Candidatus Moduliflexaceae</taxon>
    </lineage>
</organism>
<dbReference type="STRING" id="1499966.U14_05672"/>
<dbReference type="CDD" id="cd10146">
    <property type="entry name" value="LabA_like_C"/>
    <property type="match status" value="1"/>
</dbReference>
<dbReference type="Gene3D" id="3.30.420.610">
    <property type="entry name" value="LOTUS domain-like"/>
    <property type="match status" value="1"/>
</dbReference>
<evidence type="ECO:0000313" key="2">
    <source>
        <dbReference type="EMBL" id="GAK54387.1"/>
    </source>
</evidence>
<evidence type="ECO:0000313" key="3">
    <source>
        <dbReference type="Proteomes" id="UP000030700"/>
    </source>
</evidence>
<keyword evidence="3" id="KW-1185">Reference proteome</keyword>
<reference evidence="2" key="1">
    <citation type="journal article" date="2015" name="PeerJ">
        <title>First genomic representation of candidate bacterial phylum KSB3 points to enhanced environmental sensing as a trigger of wastewater bulking.</title>
        <authorList>
            <person name="Sekiguchi Y."/>
            <person name="Ohashi A."/>
            <person name="Parks D.H."/>
            <person name="Yamauchi T."/>
            <person name="Tyson G.W."/>
            <person name="Hugenholtz P."/>
        </authorList>
    </citation>
    <scope>NUCLEOTIDE SEQUENCE [LARGE SCALE GENOMIC DNA]</scope>
</reference>
<dbReference type="Proteomes" id="UP000030700">
    <property type="component" value="Unassembled WGS sequence"/>
</dbReference>
<feature type="domain" description="HTH OST-type" evidence="1">
    <location>
        <begin position="52"/>
        <end position="131"/>
    </location>
</feature>
<dbReference type="PANTHER" id="PTHR35811:SF1">
    <property type="entry name" value="HTH OST-TYPE DOMAIN-CONTAINING PROTEIN"/>
    <property type="match status" value="1"/>
</dbReference>
<protein>
    <recommendedName>
        <fullName evidence="1">HTH OST-type domain-containing protein</fullName>
    </recommendedName>
</protein>
<sequence>MYGFGQKKTPQPFVSACDKFIYTEVLRQIDEQSVMQSVKQLTQSEEKETQAEQQKLIALLINSVEAVSDDTGWATLASVGSTITNQTPDFDPRLYGHKKLRDLVNSLQLFEIKEMSSSDGRSKAIYIRNKSHK</sequence>